<evidence type="ECO:0000313" key="7">
    <source>
        <dbReference type="Proteomes" id="UP000218427"/>
    </source>
</evidence>
<evidence type="ECO:0000256" key="2">
    <source>
        <dbReference type="PROSITE-ProRule" id="PRU00169"/>
    </source>
</evidence>
<feature type="domain" description="OmpR/PhoB-type" evidence="5">
    <location>
        <begin position="134"/>
        <end position="232"/>
    </location>
</feature>
<dbReference type="PANTHER" id="PTHR48111">
    <property type="entry name" value="REGULATOR OF RPOS"/>
    <property type="match status" value="1"/>
</dbReference>
<dbReference type="PROSITE" id="PS50110">
    <property type="entry name" value="RESPONSE_REGULATORY"/>
    <property type="match status" value="1"/>
</dbReference>
<dbReference type="InterPro" id="IPR001789">
    <property type="entry name" value="Sig_transdc_resp-reg_receiver"/>
</dbReference>
<dbReference type="InterPro" id="IPR011006">
    <property type="entry name" value="CheY-like_superfamily"/>
</dbReference>
<sequence length="237" mass="26399">MGPAVTTTGYRILLLEDDEQLAALICRFLGERGCIVSHAGNGNDFLKALHHREYDLILADVVLPDASGFRLLEQCRHQLTCPLIFISALSSVQDQVSGLELGACDYLVKPVDPELLWAKIEANMRNTRKPAPACSDIRFGPLKVDLTSREASVGGEPLQLTANEFDLLLIFAEQPSELLSREYLFRRVIGREFDGLDRVVDMRVSRLRKKLEAFTDEVAIRSVRGRGYALCSARGSH</sequence>
<keyword evidence="2" id="KW-0597">Phosphoprotein</keyword>
<evidence type="ECO:0000256" key="3">
    <source>
        <dbReference type="PROSITE-ProRule" id="PRU01091"/>
    </source>
</evidence>
<dbReference type="InterPro" id="IPR036388">
    <property type="entry name" value="WH-like_DNA-bd_sf"/>
</dbReference>
<keyword evidence="7" id="KW-1185">Reference proteome</keyword>
<dbReference type="PROSITE" id="PS51755">
    <property type="entry name" value="OMPR_PHOB"/>
    <property type="match status" value="1"/>
</dbReference>
<dbReference type="Pfam" id="PF00072">
    <property type="entry name" value="Response_reg"/>
    <property type="match status" value="1"/>
</dbReference>
<evidence type="ECO:0000256" key="1">
    <source>
        <dbReference type="ARBA" id="ARBA00023125"/>
    </source>
</evidence>
<dbReference type="Pfam" id="PF00486">
    <property type="entry name" value="Trans_reg_C"/>
    <property type="match status" value="1"/>
</dbReference>
<dbReference type="GO" id="GO:0003677">
    <property type="term" value="F:DNA binding"/>
    <property type="evidence" value="ECO:0007669"/>
    <property type="project" value="UniProtKB-KW"/>
</dbReference>
<keyword evidence="1 3" id="KW-0238">DNA-binding</keyword>
<organism evidence="6 7">
    <name type="scientific">Microbulbifer flavimaris</name>
    <dbReference type="NCBI Taxonomy" id="1781068"/>
    <lineage>
        <taxon>Bacteria</taxon>
        <taxon>Pseudomonadati</taxon>
        <taxon>Pseudomonadota</taxon>
        <taxon>Gammaproteobacteria</taxon>
        <taxon>Cellvibrionales</taxon>
        <taxon>Microbulbiferaceae</taxon>
        <taxon>Microbulbifer</taxon>
    </lineage>
</organism>
<comment type="caution">
    <text evidence="6">The sequence shown here is derived from an EMBL/GenBank/DDBJ whole genome shotgun (WGS) entry which is preliminary data.</text>
</comment>
<protein>
    <submittedName>
        <fullName evidence="6">DNA-binding response regulator</fullName>
    </submittedName>
</protein>
<name>A0ABX4I1R1_9GAMM</name>
<reference evidence="6" key="1">
    <citation type="submission" date="2017-08" db="EMBL/GenBank/DDBJ databases">
        <title>Microbulbifer marisrubri sp. nov., a halophilic alphaproteobacterium isolated from marine sediment of the Yellow Sea, China.</title>
        <authorList>
            <person name="Zhang G."/>
            <person name="Xiong Q."/>
        </authorList>
    </citation>
    <scope>NUCLEOTIDE SEQUENCE [LARGE SCALE GENOMIC DNA]</scope>
    <source>
        <strain evidence="6">WRN-8</strain>
    </source>
</reference>
<dbReference type="EMBL" id="LRFG02000002">
    <property type="protein sequence ID" value="PCO06036.1"/>
    <property type="molecule type" value="Genomic_DNA"/>
</dbReference>
<feature type="domain" description="Response regulatory" evidence="4">
    <location>
        <begin position="11"/>
        <end position="124"/>
    </location>
</feature>
<dbReference type="SMART" id="SM00448">
    <property type="entry name" value="REC"/>
    <property type="match status" value="1"/>
</dbReference>
<evidence type="ECO:0000259" key="5">
    <source>
        <dbReference type="PROSITE" id="PS51755"/>
    </source>
</evidence>
<dbReference type="InterPro" id="IPR001867">
    <property type="entry name" value="OmpR/PhoB-type_DNA-bd"/>
</dbReference>
<evidence type="ECO:0000259" key="4">
    <source>
        <dbReference type="PROSITE" id="PS50110"/>
    </source>
</evidence>
<dbReference type="SUPFAM" id="SSF52172">
    <property type="entry name" value="CheY-like"/>
    <property type="match status" value="1"/>
</dbReference>
<dbReference type="InterPro" id="IPR039420">
    <property type="entry name" value="WalR-like"/>
</dbReference>
<dbReference type="Gene3D" id="1.10.10.10">
    <property type="entry name" value="Winged helix-like DNA-binding domain superfamily/Winged helix DNA-binding domain"/>
    <property type="match status" value="1"/>
</dbReference>
<feature type="DNA-binding region" description="OmpR/PhoB-type" evidence="3">
    <location>
        <begin position="134"/>
        <end position="232"/>
    </location>
</feature>
<gene>
    <name evidence="6" type="ORF">AWR36_008570</name>
</gene>
<dbReference type="Proteomes" id="UP000218427">
    <property type="component" value="Unassembled WGS sequence"/>
</dbReference>
<feature type="modified residue" description="4-aspartylphosphate" evidence="2">
    <location>
        <position position="60"/>
    </location>
</feature>
<dbReference type="Gene3D" id="3.40.50.2300">
    <property type="match status" value="1"/>
</dbReference>
<dbReference type="CDD" id="cd00383">
    <property type="entry name" value="trans_reg_C"/>
    <property type="match status" value="1"/>
</dbReference>
<evidence type="ECO:0000313" key="6">
    <source>
        <dbReference type="EMBL" id="PCO06036.1"/>
    </source>
</evidence>
<dbReference type="SMART" id="SM00862">
    <property type="entry name" value="Trans_reg_C"/>
    <property type="match status" value="1"/>
</dbReference>
<proteinExistence type="predicted"/>
<accession>A0ABX4I1R1</accession>
<dbReference type="PANTHER" id="PTHR48111:SF47">
    <property type="entry name" value="TRANSCRIPTIONAL REGULATORY PROTEIN RSTA"/>
    <property type="match status" value="1"/>
</dbReference>
<dbReference type="CDD" id="cd17574">
    <property type="entry name" value="REC_OmpR"/>
    <property type="match status" value="1"/>
</dbReference>